<name>A0A238W3T6_9ACTN</name>
<dbReference type="EMBL" id="FZNP01000002">
    <property type="protein sequence ID" value="SNR41210.1"/>
    <property type="molecule type" value="Genomic_DNA"/>
</dbReference>
<dbReference type="AlphaFoldDB" id="A0A238W3T6"/>
<dbReference type="RefSeq" id="WP_089310878.1">
    <property type="nucleotide sequence ID" value="NZ_FZNP01000002.1"/>
</dbReference>
<gene>
    <name evidence="1" type="ORF">SAMN06265355_102689</name>
</gene>
<evidence type="ECO:0000313" key="2">
    <source>
        <dbReference type="Proteomes" id="UP000198420"/>
    </source>
</evidence>
<reference evidence="2" key="1">
    <citation type="submission" date="2017-06" db="EMBL/GenBank/DDBJ databases">
        <authorList>
            <person name="Varghese N."/>
            <person name="Submissions S."/>
        </authorList>
    </citation>
    <scope>NUCLEOTIDE SEQUENCE [LARGE SCALE GENOMIC DNA]</scope>
    <source>
        <strain evidence="2">DSM 44485</strain>
    </source>
</reference>
<protein>
    <submittedName>
        <fullName evidence="1">Uncharacterized protein</fullName>
    </submittedName>
</protein>
<sequence length="76" mass="8033">MEDDALNLVVHLRYGASLSPFWEWTAHPDSHGGTSHYITIIAPPPSPASAAEVGERIAGVLSGAIKAWPTSQTPVV</sequence>
<evidence type="ECO:0000313" key="1">
    <source>
        <dbReference type="EMBL" id="SNR41210.1"/>
    </source>
</evidence>
<keyword evidence="2" id="KW-1185">Reference proteome</keyword>
<proteinExistence type="predicted"/>
<accession>A0A238W3T6</accession>
<dbReference type="Proteomes" id="UP000198420">
    <property type="component" value="Unassembled WGS sequence"/>
</dbReference>
<organism evidence="1 2">
    <name type="scientific">Actinomadura mexicana</name>
    <dbReference type="NCBI Taxonomy" id="134959"/>
    <lineage>
        <taxon>Bacteria</taxon>
        <taxon>Bacillati</taxon>
        <taxon>Actinomycetota</taxon>
        <taxon>Actinomycetes</taxon>
        <taxon>Streptosporangiales</taxon>
        <taxon>Thermomonosporaceae</taxon>
        <taxon>Actinomadura</taxon>
    </lineage>
</organism>